<dbReference type="Proteomes" id="UP001208570">
    <property type="component" value="Unassembled WGS sequence"/>
</dbReference>
<feature type="domain" description="Mediator of RNA polymerase II transcription subunit 14 RM3" evidence="16">
    <location>
        <begin position="345"/>
        <end position="456"/>
    </location>
</feature>
<proteinExistence type="inferred from homology"/>
<keyword evidence="6 10" id="KW-0010">Activator</keyword>
<dbReference type="PANTHER" id="PTHR12809:SF2">
    <property type="entry name" value="MEDIATOR OF RNA POLYMERASE II TRANSCRIPTION SUBUNIT 14"/>
    <property type="match status" value="1"/>
</dbReference>
<evidence type="ECO:0000259" key="15">
    <source>
        <dbReference type="Pfam" id="PF22984"/>
    </source>
</evidence>
<dbReference type="Pfam" id="PF22984">
    <property type="entry name" value="RM6_Med14"/>
    <property type="match status" value="1"/>
</dbReference>
<feature type="compositionally biased region" description="Polar residues" evidence="11">
    <location>
        <begin position="1000"/>
        <end position="1021"/>
    </location>
</feature>
<dbReference type="GO" id="GO:0016592">
    <property type="term" value="C:mediator complex"/>
    <property type="evidence" value="ECO:0007669"/>
    <property type="project" value="UniProtKB-UniRule"/>
</dbReference>
<sequence>MSLNADFQCQAQKMPAITPMEIQAMVPAGVTPANTISLSTLIEHILQRTYHELSVLAELLPRKTDMERKIEIVQFANRTRQLFVRLLALVKWANSASKVDKCSVISSFLDQQAMLFVETADMLAKMARETLVNARLPAFSVPCAIDVLTKGTYTRLPACIKEKIVPPDPITLQEKEQTLARLNQIIEHRVVTGDLPAHLHRPRIENGRVRFCVEHEFQVTLTLMGDGPNIPWRMLDIEILVEDSDTGDGKALVHPLQAKRLIHQRLGEHIRIEEYVPGHSLLLSYWRDPSRREGKLHHTIHKLCIHIDENDPNNPLMVSHIPIIQGSESIKVEQAIRSDHLSLDKLLMHTIQVRCLAKLSELEREFRVLAPGPCEIRNVPTVLYVPILYPCLPNERLCVAVDLVKGNFMVSLDEHFLSSKTANMHTADIENSINTDRQELRKLLARMRLWLGLQRCRESIQHISVPCTDFLPFVQHENHPVQQLSRNRLYLKMTRQPDYYVVMEAIEAKKRTIEYNYYLLHVTPFSLESDASKKTTDANTQVELPVVYLKPGHFIKLDTYALTHSASSRLYDIVEEEANPLIRKRKLLMGDPYELPHKRPRGSAYFLPELLHIMSHCEERIPFIMLAEELEKRGLYHQGVEVEGDGTGMCLMLLKMLPCGDISKTAQQLLNNHLLSTKFRIQQHAGRICITEAIFTNCPVKSTSYRETGPIHRVHFLHDLSTADMMPKLVQSLIDDWTSLAHLYQALLDFAYTYENDSKFQSNIEIKSYNYKRLVLAYGPNKCFSVTVQYQAKESQFHLSFGTCGASTVANCHTLVSTHLTQALNNHCSIIQLVEVLIDTWSPFCSVGKLTTAPVLGLMTSKLNHPCTHFMVMPQSPTHLRIVFRNVYCIDLRCHGNGVVAVRDGAYSVLDTSKVVEILTPIAGLKTFLNMYVDDSMMSTATKRRSTTEDDHPPSPEMDPLDFMSQQHMAGSPAGARAPRLQQTDGFRFHGPMTPPSNPQTPASPSTQKLSQPYPSASPAGSSFPLASPPSLHHVVTPSPSTVMASSPNNATLHVPSPSSFVPAPSPQSLGITMPSPVGQFINPQVSQPAPIINPPSRLLPHRSWAASVPTLLSHKALEELVTPSLPSGTKQEPGANTVMYCPLERFLCCVFLRRHAQRLVAAGTDHIQSLTSEPGIVAFKNETLQFKVSLNMTTLQSIHIKVTAVPEYSSQWETEELQMTEKFFDLKISTPPYKSHSLTAFVRLLSLPVRVLKDCVQIMRLELMPERNLKWSLHWCLTIPQGAPQLAPIGTVAVVYKNKFLFMVQLSRLGPPASANEPASFIVPIVYDLNTNKTQAPQLSPAQLDAVQNQALVAINNSFKRFTEFNQKPNDCSLYPAVRELLSSLTVPM</sequence>
<feature type="domain" description="Mediator of RNA polymerase II transcription subunit 14 RM8" evidence="14">
    <location>
        <begin position="1158"/>
        <end position="1229"/>
    </location>
</feature>
<evidence type="ECO:0000256" key="7">
    <source>
        <dbReference type="ARBA" id="ARBA00023163"/>
    </source>
</evidence>
<accession>A0AAD9JW33</accession>
<evidence type="ECO:0000256" key="11">
    <source>
        <dbReference type="SAM" id="MobiDB-lite"/>
    </source>
</evidence>
<evidence type="ECO:0000256" key="9">
    <source>
        <dbReference type="ARBA" id="ARBA00032007"/>
    </source>
</evidence>
<evidence type="ECO:0000259" key="18">
    <source>
        <dbReference type="Pfam" id="PF25069"/>
    </source>
</evidence>
<keyword evidence="8 10" id="KW-0539">Nucleus</keyword>
<evidence type="ECO:0000259" key="12">
    <source>
        <dbReference type="Pfam" id="PF08638"/>
    </source>
</evidence>
<dbReference type="Pfam" id="PF08638">
    <property type="entry name" value="Med14"/>
    <property type="match status" value="1"/>
</dbReference>
<feature type="domain" description="Mediator of RNA polymerase II transcription subunit 14 RM5" evidence="17">
    <location>
        <begin position="636"/>
        <end position="723"/>
    </location>
</feature>
<dbReference type="EMBL" id="JAODUP010000134">
    <property type="protein sequence ID" value="KAK2160398.1"/>
    <property type="molecule type" value="Genomic_DNA"/>
</dbReference>
<feature type="domain" description="Mediator complex subunit MED14 N-terminal" evidence="12">
    <location>
        <begin position="35"/>
        <end position="224"/>
    </location>
</feature>
<evidence type="ECO:0000256" key="5">
    <source>
        <dbReference type="ARBA" id="ARBA00023015"/>
    </source>
</evidence>
<keyword evidence="4" id="KW-0677">Repeat</keyword>
<evidence type="ECO:0000259" key="13">
    <source>
        <dbReference type="Pfam" id="PF22981"/>
    </source>
</evidence>
<gene>
    <name evidence="19" type="ORF">LSH36_134g04007</name>
</gene>
<dbReference type="GO" id="GO:0003712">
    <property type="term" value="F:transcription coregulator activity"/>
    <property type="evidence" value="ECO:0007669"/>
    <property type="project" value="UniProtKB-UniRule"/>
</dbReference>
<comment type="similarity">
    <text evidence="2 10">Belongs to the Mediator complex subunit 14 family.</text>
</comment>
<comment type="function">
    <text evidence="10">Component of the Mediator complex, a coactivator involved in the regulated transcription of nearly all RNA polymerase II-dependent genes. Mediator functions as a bridge to convey information from gene-specific regulatory proteins to the basal RNA polymerase II transcription machinery. Mediator is recruited to promoters by direct interactions with regulatory proteins and serves as a scaffold for the assembly of a functional preinitiation complex with RNA polymerase II and the general transcription factors.</text>
</comment>
<evidence type="ECO:0000256" key="10">
    <source>
        <dbReference type="RuleBase" id="RU365082"/>
    </source>
</evidence>
<comment type="caution">
    <text evidence="19">The sequence shown here is derived from an EMBL/GenBank/DDBJ whole genome shotgun (WGS) entry which is preliminary data.</text>
</comment>
<organism evidence="19 20">
    <name type="scientific">Paralvinella palmiformis</name>
    <dbReference type="NCBI Taxonomy" id="53620"/>
    <lineage>
        <taxon>Eukaryota</taxon>
        <taxon>Metazoa</taxon>
        <taxon>Spiralia</taxon>
        <taxon>Lophotrochozoa</taxon>
        <taxon>Annelida</taxon>
        <taxon>Polychaeta</taxon>
        <taxon>Sedentaria</taxon>
        <taxon>Canalipalpata</taxon>
        <taxon>Terebellida</taxon>
        <taxon>Terebelliformia</taxon>
        <taxon>Alvinellidae</taxon>
        <taxon>Paralvinella</taxon>
    </lineage>
</organism>
<dbReference type="Pfam" id="PF25069">
    <property type="entry name" value="Med14_C"/>
    <property type="match status" value="1"/>
</dbReference>
<evidence type="ECO:0000313" key="19">
    <source>
        <dbReference type="EMBL" id="KAK2160398.1"/>
    </source>
</evidence>
<comment type="subcellular location">
    <subcellularLocation>
        <location evidence="1 10">Nucleus</location>
    </subcellularLocation>
</comment>
<feature type="compositionally biased region" description="Polar residues" evidence="11">
    <location>
        <begin position="1038"/>
        <end position="1052"/>
    </location>
</feature>
<evidence type="ECO:0000256" key="1">
    <source>
        <dbReference type="ARBA" id="ARBA00004123"/>
    </source>
</evidence>
<dbReference type="InterPro" id="IPR056879">
    <property type="entry name" value="RM3_Med14"/>
</dbReference>
<dbReference type="Pfam" id="PF25065">
    <property type="entry name" value="RM3_Med14"/>
    <property type="match status" value="1"/>
</dbReference>
<dbReference type="InterPro" id="IPR055122">
    <property type="entry name" value="Med14_N"/>
</dbReference>
<feature type="domain" description="Mediator of RNA polymerase II transcription subunit 14 RM2" evidence="13">
    <location>
        <begin position="262"/>
        <end position="341"/>
    </location>
</feature>
<keyword evidence="5 10" id="KW-0805">Transcription regulation</keyword>
<keyword evidence="20" id="KW-1185">Reference proteome</keyword>
<dbReference type="Pfam" id="PF25067">
    <property type="entry name" value="RM5_Med14"/>
    <property type="match status" value="1"/>
</dbReference>
<evidence type="ECO:0000256" key="4">
    <source>
        <dbReference type="ARBA" id="ARBA00022737"/>
    </source>
</evidence>
<evidence type="ECO:0000259" key="17">
    <source>
        <dbReference type="Pfam" id="PF25067"/>
    </source>
</evidence>
<keyword evidence="7 10" id="KW-0804">Transcription</keyword>
<dbReference type="InterPro" id="IPR056877">
    <property type="entry name" value="Med14_C"/>
</dbReference>
<dbReference type="PANTHER" id="PTHR12809">
    <property type="entry name" value="MEDIATOR COMPLEX SUBUNIT"/>
    <property type="match status" value="1"/>
</dbReference>
<reference evidence="19" key="1">
    <citation type="journal article" date="2023" name="Mol. Biol. Evol.">
        <title>Third-Generation Sequencing Reveals the Adaptive Role of the Epigenome in Three Deep-Sea Polychaetes.</title>
        <authorList>
            <person name="Perez M."/>
            <person name="Aroh O."/>
            <person name="Sun Y."/>
            <person name="Lan Y."/>
            <person name="Juniper S.K."/>
            <person name="Young C.R."/>
            <person name="Angers B."/>
            <person name="Qian P.Y."/>
        </authorList>
    </citation>
    <scope>NUCLEOTIDE SEQUENCE</scope>
    <source>
        <strain evidence="19">P08H-3</strain>
    </source>
</reference>
<dbReference type="Pfam" id="PF22983">
    <property type="entry name" value="RM8_Med14"/>
    <property type="match status" value="1"/>
</dbReference>
<dbReference type="InterPro" id="IPR056878">
    <property type="entry name" value="RM5_Med14"/>
</dbReference>
<evidence type="ECO:0000259" key="16">
    <source>
        <dbReference type="Pfam" id="PF25065"/>
    </source>
</evidence>
<feature type="domain" description="Mediator of RNA polymerase II transcription subunit 14 C-terminal" evidence="18">
    <location>
        <begin position="1246"/>
        <end position="1389"/>
    </location>
</feature>
<protein>
    <recommendedName>
        <fullName evidence="3 10">Mediator of RNA polymerase II transcription subunit 14</fullName>
    </recommendedName>
    <alternativeName>
        <fullName evidence="9 10">Mediator complex subunit 14</fullName>
    </alternativeName>
</protein>
<dbReference type="GO" id="GO:0070847">
    <property type="term" value="C:core mediator complex"/>
    <property type="evidence" value="ECO:0007669"/>
    <property type="project" value="TreeGrafter"/>
</dbReference>
<feature type="region of interest" description="Disordered" evidence="11">
    <location>
        <begin position="941"/>
        <end position="1067"/>
    </location>
</feature>
<evidence type="ECO:0000256" key="6">
    <source>
        <dbReference type="ARBA" id="ARBA00023159"/>
    </source>
</evidence>
<evidence type="ECO:0000313" key="20">
    <source>
        <dbReference type="Proteomes" id="UP001208570"/>
    </source>
</evidence>
<evidence type="ECO:0000259" key="14">
    <source>
        <dbReference type="Pfam" id="PF22983"/>
    </source>
</evidence>
<dbReference type="InterPro" id="IPR055113">
    <property type="entry name" value="Med14_RM2"/>
</dbReference>
<evidence type="ECO:0000256" key="8">
    <source>
        <dbReference type="ARBA" id="ARBA00023242"/>
    </source>
</evidence>
<dbReference type="GO" id="GO:0006357">
    <property type="term" value="P:regulation of transcription by RNA polymerase II"/>
    <property type="evidence" value="ECO:0007669"/>
    <property type="project" value="InterPro"/>
</dbReference>
<dbReference type="InterPro" id="IPR055114">
    <property type="entry name" value="Med14_RM6"/>
</dbReference>
<evidence type="ECO:0000256" key="2">
    <source>
        <dbReference type="ARBA" id="ARBA00007813"/>
    </source>
</evidence>
<dbReference type="Pfam" id="PF22981">
    <property type="entry name" value="RM2_Med14"/>
    <property type="match status" value="1"/>
</dbReference>
<comment type="subunit">
    <text evidence="10">Component of the Mediator complex.</text>
</comment>
<name>A0AAD9JW33_9ANNE</name>
<dbReference type="InterPro" id="IPR013947">
    <property type="entry name" value="Mediator_Med14"/>
</dbReference>
<feature type="compositionally biased region" description="Low complexity" evidence="11">
    <location>
        <begin position="1056"/>
        <end position="1067"/>
    </location>
</feature>
<dbReference type="InterPro" id="IPR055107">
    <property type="entry name" value="Med14_RM8"/>
</dbReference>
<evidence type="ECO:0000256" key="3">
    <source>
        <dbReference type="ARBA" id="ARBA00019619"/>
    </source>
</evidence>
<feature type="domain" description="Mediator of RNA polymerase II transcription subunit 14 RM6" evidence="15">
    <location>
        <begin position="760"/>
        <end position="827"/>
    </location>
</feature>